<dbReference type="Proteomes" id="UP000419138">
    <property type="component" value="Unassembled WGS sequence"/>
</dbReference>
<dbReference type="AlphaFoldDB" id="A0A646KES1"/>
<dbReference type="PROSITE" id="PS51318">
    <property type="entry name" value="TAT"/>
    <property type="match status" value="1"/>
</dbReference>
<proteinExistence type="predicted"/>
<sequence length="132" mass="12866">MARHSAHQSRRIALRAGLTVAAAAAALGASGTAHAAPAPPTVGLDGAAAALNESAQGVTGAVTNSIAGISYLTSLQLNPLAKTGTDPLANGVATQIADFKPISTELITGPLAQGGGLKDLPLVGGVVKMLPL</sequence>
<name>A0A646KES1_STRJU</name>
<evidence type="ECO:0000313" key="2">
    <source>
        <dbReference type="EMBL" id="MQT00694.1"/>
    </source>
</evidence>
<evidence type="ECO:0000256" key="1">
    <source>
        <dbReference type="SAM" id="SignalP"/>
    </source>
</evidence>
<keyword evidence="1" id="KW-0732">Signal</keyword>
<protein>
    <recommendedName>
        <fullName evidence="4">ATP-binding protein</fullName>
    </recommendedName>
</protein>
<reference evidence="2 3" key="1">
    <citation type="submission" date="2019-05" db="EMBL/GenBank/DDBJ databases">
        <title>Comparative genomics and metabolomics analyses of clavulanic acid producing Streptomyces species provides insight into specialized metabolism and evolution of beta-lactam biosynthetic gene clusters.</title>
        <authorList>
            <person name="Moore M.A."/>
            <person name="Cruz-Morales P."/>
            <person name="Barona Gomez F."/>
            <person name="Kapil T."/>
        </authorList>
    </citation>
    <scope>NUCLEOTIDE SEQUENCE [LARGE SCALE GENOMIC DNA]</scope>
    <source>
        <strain evidence="2 3">NRRL 5741</strain>
    </source>
</reference>
<feature type="signal peptide" evidence="1">
    <location>
        <begin position="1"/>
        <end position="35"/>
    </location>
</feature>
<comment type="caution">
    <text evidence="2">The sequence shown here is derived from an EMBL/GenBank/DDBJ whole genome shotgun (WGS) entry which is preliminary data.</text>
</comment>
<dbReference type="RefSeq" id="WP_153522382.1">
    <property type="nucleotide sequence ID" value="NZ_JBEPDZ010000004.1"/>
</dbReference>
<feature type="chain" id="PRO_5025002682" description="ATP-binding protein" evidence="1">
    <location>
        <begin position="36"/>
        <end position="132"/>
    </location>
</feature>
<evidence type="ECO:0008006" key="4">
    <source>
        <dbReference type="Google" id="ProtNLM"/>
    </source>
</evidence>
<keyword evidence="3" id="KW-1185">Reference proteome</keyword>
<dbReference type="EMBL" id="VCLA01000086">
    <property type="protein sequence ID" value="MQT00694.1"/>
    <property type="molecule type" value="Genomic_DNA"/>
</dbReference>
<gene>
    <name evidence="2" type="ORF">FF041_10815</name>
</gene>
<dbReference type="OrthoDB" id="3872455at2"/>
<accession>A0A646KES1</accession>
<organism evidence="2 3">
    <name type="scientific">Streptomyces jumonjinensis</name>
    <dbReference type="NCBI Taxonomy" id="1945"/>
    <lineage>
        <taxon>Bacteria</taxon>
        <taxon>Bacillati</taxon>
        <taxon>Actinomycetota</taxon>
        <taxon>Actinomycetes</taxon>
        <taxon>Kitasatosporales</taxon>
        <taxon>Streptomycetaceae</taxon>
        <taxon>Streptomyces</taxon>
    </lineage>
</organism>
<dbReference type="InterPro" id="IPR006311">
    <property type="entry name" value="TAT_signal"/>
</dbReference>
<evidence type="ECO:0000313" key="3">
    <source>
        <dbReference type="Proteomes" id="UP000419138"/>
    </source>
</evidence>